<keyword evidence="2" id="KW-1185">Reference proteome</keyword>
<dbReference type="RefSeq" id="WP_244839502.1">
    <property type="nucleotide sequence ID" value="NZ_CP107006.1"/>
</dbReference>
<sequence>MPRLTATLFFILLYAGLSARQDSTHPFVADRKQHDTIYRKRFPAWYTPAKVEEINGLAIGLEAKNIKNKKYDLRDSLVVRGINVEVPPLGLAVMPFAMVRMFTGVFNRRDTGHIANIQLGKWTQKIYGINISACNMDEERQINGLNIAGMTFGTRMNGISFGTLMNASDIQNGLMIAVVNRATKSRGIQAGLFNVSGDLRGLQFGLWNKNSKRSLPFINWQFTKDKRNQ</sequence>
<evidence type="ECO:0000313" key="2">
    <source>
        <dbReference type="Proteomes" id="UP001162741"/>
    </source>
</evidence>
<organism evidence="1 2">
    <name type="scientific">Chitinophaga horti</name>
    <dbReference type="NCBI Taxonomy" id="2920382"/>
    <lineage>
        <taxon>Bacteria</taxon>
        <taxon>Pseudomonadati</taxon>
        <taxon>Bacteroidota</taxon>
        <taxon>Chitinophagia</taxon>
        <taxon>Chitinophagales</taxon>
        <taxon>Chitinophagaceae</taxon>
        <taxon>Chitinophaga</taxon>
    </lineage>
</organism>
<dbReference type="NCBIfam" id="NF047436">
    <property type="entry name" value="LA_2272_repeat"/>
    <property type="match status" value="1"/>
</dbReference>
<proteinExistence type="predicted"/>
<name>A0ABY6IY96_9BACT</name>
<dbReference type="InterPro" id="IPR058093">
    <property type="entry name" value="LA_2272-like"/>
</dbReference>
<reference evidence="1" key="1">
    <citation type="submission" date="2022-10" db="EMBL/GenBank/DDBJ databases">
        <title>Chitinophaga sp. nov., isolated from soil.</title>
        <authorList>
            <person name="Jeon C.O."/>
        </authorList>
    </citation>
    <scope>NUCLEOTIDE SEQUENCE</scope>
    <source>
        <strain evidence="1">R8</strain>
    </source>
</reference>
<dbReference type="Proteomes" id="UP001162741">
    <property type="component" value="Chromosome"/>
</dbReference>
<gene>
    <name evidence="1" type="ORF">MKQ68_14935</name>
</gene>
<accession>A0ABY6IY96</accession>
<dbReference type="EMBL" id="CP107006">
    <property type="protein sequence ID" value="UYQ91387.1"/>
    <property type="molecule type" value="Genomic_DNA"/>
</dbReference>
<evidence type="ECO:0000313" key="1">
    <source>
        <dbReference type="EMBL" id="UYQ91387.1"/>
    </source>
</evidence>
<protein>
    <submittedName>
        <fullName evidence="1">Uncharacterized protein</fullName>
    </submittedName>
</protein>